<organism evidence="11 12">
    <name type="scientific">Pyrinomonas methylaliphatogenes</name>
    <dbReference type="NCBI Taxonomy" id="454194"/>
    <lineage>
        <taxon>Bacteria</taxon>
        <taxon>Pseudomonadati</taxon>
        <taxon>Acidobacteriota</taxon>
        <taxon>Blastocatellia</taxon>
        <taxon>Blastocatellales</taxon>
        <taxon>Pyrinomonadaceae</taxon>
        <taxon>Pyrinomonas</taxon>
    </lineage>
</organism>
<evidence type="ECO:0000256" key="4">
    <source>
        <dbReference type="ARBA" id="ARBA00012574"/>
    </source>
</evidence>
<dbReference type="Pfam" id="PF00557">
    <property type="entry name" value="Peptidase_M24"/>
    <property type="match status" value="1"/>
</dbReference>
<feature type="domain" description="Aminopeptidase P N-terminal" evidence="10">
    <location>
        <begin position="34"/>
        <end position="167"/>
    </location>
</feature>
<keyword evidence="5" id="KW-0479">Metal-binding</keyword>
<dbReference type="EMBL" id="CBXV010000008">
    <property type="protein sequence ID" value="CDM66983.1"/>
    <property type="molecule type" value="Genomic_DNA"/>
</dbReference>
<evidence type="ECO:0000313" key="12">
    <source>
        <dbReference type="Proteomes" id="UP000031518"/>
    </source>
</evidence>
<dbReference type="EC" id="3.4.11.9" evidence="4"/>
<keyword evidence="11" id="KW-0645">Protease</keyword>
<gene>
    <name evidence="11" type="ORF">PYK22_03032</name>
</gene>
<name>A0A0B6X0D5_9BACT</name>
<keyword evidence="12" id="KW-1185">Reference proteome</keyword>
<evidence type="ECO:0000256" key="7">
    <source>
        <dbReference type="ARBA" id="ARBA00023211"/>
    </source>
</evidence>
<comment type="similarity">
    <text evidence="3">Belongs to the peptidase M24B family.</text>
</comment>
<keyword evidence="6 11" id="KW-0378">Hydrolase</keyword>
<dbReference type="AlphaFoldDB" id="A0A0B6X0D5"/>
<dbReference type="SMART" id="SM01011">
    <property type="entry name" value="AMP_N"/>
    <property type="match status" value="1"/>
</dbReference>
<feature type="signal peptide" evidence="9">
    <location>
        <begin position="1"/>
        <end position="24"/>
    </location>
</feature>
<dbReference type="Proteomes" id="UP000031518">
    <property type="component" value="Unassembled WGS sequence"/>
</dbReference>
<evidence type="ECO:0000313" key="11">
    <source>
        <dbReference type="EMBL" id="CDM66983.1"/>
    </source>
</evidence>
<dbReference type="SUPFAM" id="SSF55920">
    <property type="entry name" value="Creatinase/aminopeptidase"/>
    <property type="match status" value="1"/>
</dbReference>
<dbReference type="InterPro" id="IPR029149">
    <property type="entry name" value="Creatin/AminoP/Spt16_N"/>
</dbReference>
<dbReference type="InterPro" id="IPR007865">
    <property type="entry name" value="Aminopep_P_N"/>
</dbReference>
<evidence type="ECO:0000256" key="9">
    <source>
        <dbReference type="SAM" id="SignalP"/>
    </source>
</evidence>
<dbReference type="PANTHER" id="PTHR43226">
    <property type="entry name" value="XAA-PRO AMINOPEPTIDASE 3"/>
    <property type="match status" value="1"/>
</dbReference>
<keyword evidence="11" id="KW-0031">Aminopeptidase</keyword>
<comment type="catalytic activity">
    <reaction evidence="1">
        <text>Release of any N-terminal amino acid, including proline, that is linked to proline, even from a dipeptide or tripeptide.</text>
        <dbReference type="EC" id="3.4.11.9"/>
    </reaction>
</comment>
<evidence type="ECO:0000256" key="5">
    <source>
        <dbReference type="ARBA" id="ARBA00022723"/>
    </source>
</evidence>
<dbReference type="InterPro" id="IPR000994">
    <property type="entry name" value="Pept_M24"/>
</dbReference>
<accession>A0A0B6X0D5</accession>
<dbReference type="STRING" id="454194.PYK22_03032"/>
<feature type="region of interest" description="Disordered" evidence="8">
    <location>
        <begin position="484"/>
        <end position="508"/>
    </location>
</feature>
<proteinExistence type="inferred from homology"/>
<dbReference type="Gene3D" id="3.40.350.10">
    <property type="entry name" value="Creatinase/prolidase N-terminal domain"/>
    <property type="match status" value="1"/>
</dbReference>
<evidence type="ECO:0000256" key="2">
    <source>
        <dbReference type="ARBA" id="ARBA00001936"/>
    </source>
</evidence>
<sequence length="508" mass="57278" precursor="true">MKAHRGRVVLLMALMFLAPTIGRGQSQPYYQPHFPPEEFRARWNKIFDKIGPGAIAIVQGAPQVGGFIYPRQTNEFYYLCGIETPHSYIILDGRTRRAILFLPPRNPRLESAEGRVLSAEDAELAKRLTGVDETLSTQMLTVDWLRQFLGRPTPVIYTPFAPAEGAAQSRGELLAANASIALDYWDGRPSREAHFVGLLRTRLPQIEVRDLSPILDELRSVKSPREIALIRRASQLAGLGIIEAMKATRPGIYEYQLDAVARYVYLVNGARLEGYRSIVASGTANIWNIHYYRNLDRLKDGDLVLMDYAPDYGYYTSDIARMWPVNGKFSPWQRELLQFVLEYRKAILARIRPGVTVQTIMDEAKAAMEEVFRRTKFSKPIYEQAARRLVETGGGVFSHPVGMAVHDVGAYTRDVLKPGQVFSIDPQLRVPEENLYLRYEDVVVVTETGVENFTDFLPSELDDIEKLVGRGGLLQMFPPASEDELKRLGKPQASDVASTADRAERNGR</sequence>
<dbReference type="InterPro" id="IPR036005">
    <property type="entry name" value="Creatinase/aminopeptidase-like"/>
</dbReference>
<dbReference type="Gene3D" id="3.90.230.10">
    <property type="entry name" value="Creatinase/methionine aminopeptidase superfamily"/>
    <property type="match status" value="1"/>
</dbReference>
<dbReference type="Pfam" id="PF05195">
    <property type="entry name" value="AMP_N"/>
    <property type="match status" value="1"/>
</dbReference>
<keyword evidence="7" id="KW-0464">Manganese</keyword>
<dbReference type="GO" id="GO:0006508">
    <property type="term" value="P:proteolysis"/>
    <property type="evidence" value="ECO:0007669"/>
    <property type="project" value="TreeGrafter"/>
</dbReference>
<feature type="chain" id="PRO_5002110432" description="Xaa-Pro aminopeptidase" evidence="9">
    <location>
        <begin position="25"/>
        <end position="508"/>
    </location>
</feature>
<evidence type="ECO:0000256" key="8">
    <source>
        <dbReference type="SAM" id="MobiDB-lite"/>
    </source>
</evidence>
<dbReference type="GO" id="GO:0070006">
    <property type="term" value="F:metalloaminopeptidase activity"/>
    <property type="evidence" value="ECO:0007669"/>
    <property type="project" value="InterPro"/>
</dbReference>
<comment type="cofactor">
    <cofactor evidence="2">
        <name>Mn(2+)</name>
        <dbReference type="ChEBI" id="CHEBI:29035"/>
    </cofactor>
</comment>
<keyword evidence="9" id="KW-0732">Signal</keyword>
<evidence type="ECO:0000256" key="3">
    <source>
        <dbReference type="ARBA" id="ARBA00008766"/>
    </source>
</evidence>
<protein>
    <recommendedName>
        <fullName evidence="4">Xaa-Pro aminopeptidase</fullName>
        <ecNumber evidence="4">3.4.11.9</ecNumber>
    </recommendedName>
</protein>
<evidence type="ECO:0000256" key="1">
    <source>
        <dbReference type="ARBA" id="ARBA00001424"/>
    </source>
</evidence>
<dbReference type="SUPFAM" id="SSF53092">
    <property type="entry name" value="Creatinase/prolidase N-terminal domain"/>
    <property type="match status" value="1"/>
</dbReference>
<evidence type="ECO:0000256" key="6">
    <source>
        <dbReference type="ARBA" id="ARBA00022801"/>
    </source>
</evidence>
<evidence type="ECO:0000259" key="10">
    <source>
        <dbReference type="SMART" id="SM01011"/>
    </source>
</evidence>
<dbReference type="PANTHER" id="PTHR43226:SF4">
    <property type="entry name" value="XAA-PRO AMINOPEPTIDASE 3"/>
    <property type="match status" value="1"/>
</dbReference>
<reference evidence="11 12" key="1">
    <citation type="submission" date="2013-12" db="EMBL/GenBank/DDBJ databases">
        <authorList>
            <person name="Stott M."/>
        </authorList>
    </citation>
    <scope>NUCLEOTIDE SEQUENCE [LARGE SCALE GENOMIC DNA]</scope>
    <source>
        <strain evidence="11 12">K22</strain>
    </source>
</reference>
<dbReference type="RefSeq" id="WP_060635745.1">
    <property type="nucleotide sequence ID" value="NZ_CBXV010000008.1"/>
</dbReference>
<dbReference type="InterPro" id="IPR052433">
    <property type="entry name" value="X-Pro_dipept-like"/>
</dbReference>
<reference evidence="11 12" key="2">
    <citation type="submission" date="2015-01" db="EMBL/GenBank/DDBJ databases">
        <title>Complete genome sequence of Pyrinomonas methylaliphatogenes type strain K22T.</title>
        <authorList>
            <person name="Lee K.C.Y."/>
            <person name="Power J.F."/>
            <person name="Dunfield P.F."/>
            <person name="Morgan X.C."/>
            <person name="Huttenhower C."/>
            <person name="Stott M.B."/>
        </authorList>
    </citation>
    <scope>NUCLEOTIDE SEQUENCE [LARGE SCALE GENOMIC DNA]</scope>
    <source>
        <strain evidence="11 12">K22</strain>
    </source>
</reference>
<dbReference type="GO" id="GO:0030145">
    <property type="term" value="F:manganese ion binding"/>
    <property type="evidence" value="ECO:0007669"/>
    <property type="project" value="InterPro"/>
</dbReference>